<dbReference type="CDD" id="cd00165">
    <property type="entry name" value="S4"/>
    <property type="match status" value="1"/>
</dbReference>
<name>A0ABP7AEA3_9ACTN</name>
<protein>
    <recommendedName>
        <fullName evidence="6">RNA-binding S4 domain-containing protein</fullName>
    </recommendedName>
</protein>
<reference evidence="8" key="1">
    <citation type="journal article" date="2019" name="Int. J. Syst. Evol. Microbiol.">
        <title>The Global Catalogue of Microorganisms (GCM) 10K type strain sequencing project: providing services to taxonomists for standard genome sequencing and annotation.</title>
        <authorList>
            <consortium name="The Broad Institute Genomics Platform"/>
            <consortium name="The Broad Institute Genome Sequencing Center for Infectious Disease"/>
            <person name="Wu L."/>
            <person name="Ma J."/>
        </authorList>
    </citation>
    <scope>NUCLEOTIDE SEQUENCE [LARGE SCALE GENOMIC DNA]</scope>
    <source>
        <strain evidence="8">JCM 16902</strain>
    </source>
</reference>
<feature type="domain" description="RNA-binding S4" evidence="6">
    <location>
        <begin position="6"/>
        <end position="70"/>
    </location>
</feature>
<evidence type="ECO:0000256" key="2">
    <source>
        <dbReference type="ARBA" id="ARBA00022884"/>
    </source>
</evidence>
<comment type="caution">
    <text evidence="7">The sequence shown here is derived from an EMBL/GenBank/DDBJ whole genome shotgun (WGS) entry which is preliminary data.</text>
</comment>
<keyword evidence="3" id="KW-0238">DNA-binding</keyword>
<evidence type="ECO:0000313" key="8">
    <source>
        <dbReference type="Proteomes" id="UP001501074"/>
    </source>
</evidence>
<evidence type="ECO:0000256" key="3">
    <source>
        <dbReference type="ARBA" id="ARBA00023125"/>
    </source>
</evidence>
<dbReference type="RefSeq" id="WP_231486069.1">
    <property type="nucleotide sequence ID" value="NZ_BAAAZO010000011.1"/>
</dbReference>
<dbReference type="EMBL" id="BAAAZO010000011">
    <property type="protein sequence ID" value="GAA3630225.1"/>
    <property type="molecule type" value="Genomic_DNA"/>
</dbReference>
<dbReference type="InterPro" id="IPR002942">
    <property type="entry name" value="S4_RNA-bd"/>
</dbReference>
<dbReference type="PROSITE" id="PS50889">
    <property type="entry name" value="S4"/>
    <property type="match status" value="1"/>
</dbReference>
<evidence type="ECO:0000313" key="7">
    <source>
        <dbReference type="EMBL" id="GAA3630225.1"/>
    </source>
</evidence>
<dbReference type="PIRSF" id="PIRSF016821">
    <property type="entry name" value="HSP15"/>
    <property type="match status" value="1"/>
</dbReference>
<dbReference type="InterPro" id="IPR036986">
    <property type="entry name" value="S4_RNA-bd_sf"/>
</dbReference>
<evidence type="ECO:0000256" key="4">
    <source>
        <dbReference type="PROSITE-ProRule" id="PRU00182"/>
    </source>
</evidence>
<feature type="region of interest" description="Disordered" evidence="5">
    <location>
        <begin position="102"/>
        <end position="122"/>
    </location>
</feature>
<dbReference type="InterPro" id="IPR025708">
    <property type="entry name" value="HSP15"/>
</dbReference>
<evidence type="ECO:0000256" key="5">
    <source>
        <dbReference type="SAM" id="MobiDB-lite"/>
    </source>
</evidence>
<sequence length="122" mass="13260">MDVAEVRLDVWVSSVRLFKTRSAASTACRGGHVSVNGHKAKPSTVVRVGDKVEAITPGGERIAIVLKLIQKRVGAAVAVTCFEDLTPAPPPKEEIVHVAVRDRGAGRPTKRERRQLDAFRIQ</sequence>
<dbReference type="Pfam" id="PF01479">
    <property type="entry name" value="S4"/>
    <property type="match status" value="1"/>
</dbReference>
<comment type="similarity">
    <text evidence="1">Belongs to the HSP15 family.</text>
</comment>
<proteinExistence type="inferred from homology"/>
<keyword evidence="2 4" id="KW-0694">RNA-binding</keyword>
<organism evidence="7 8">
    <name type="scientific">Kineosporia mesophila</name>
    <dbReference type="NCBI Taxonomy" id="566012"/>
    <lineage>
        <taxon>Bacteria</taxon>
        <taxon>Bacillati</taxon>
        <taxon>Actinomycetota</taxon>
        <taxon>Actinomycetes</taxon>
        <taxon>Kineosporiales</taxon>
        <taxon>Kineosporiaceae</taxon>
        <taxon>Kineosporia</taxon>
    </lineage>
</organism>
<dbReference type="SUPFAM" id="SSF55174">
    <property type="entry name" value="Alpha-L RNA-binding motif"/>
    <property type="match status" value="1"/>
</dbReference>
<gene>
    <name evidence="7" type="ORF">GCM10022223_54890</name>
</gene>
<dbReference type="Gene3D" id="3.10.290.10">
    <property type="entry name" value="RNA-binding S4 domain"/>
    <property type="match status" value="1"/>
</dbReference>
<dbReference type="Proteomes" id="UP001501074">
    <property type="component" value="Unassembled WGS sequence"/>
</dbReference>
<dbReference type="SMART" id="SM00363">
    <property type="entry name" value="S4"/>
    <property type="match status" value="1"/>
</dbReference>
<evidence type="ECO:0000256" key="1">
    <source>
        <dbReference type="ARBA" id="ARBA00008396"/>
    </source>
</evidence>
<keyword evidence="8" id="KW-1185">Reference proteome</keyword>
<evidence type="ECO:0000259" key="6">
    <source>
        <dbReference type="SMART" id="SM00363"/>
    </source>
</evidence>
<accession>A0ABP7AEA3</accession>